<feature type="transmembrane region" description="Helical" evidence="1">
    <location>
        <begin position="99"/>
        <end position="123"/>
    </location>
</feature>
<feature type="transmembrane region" description="Helical" evidence="1">
    <location>
        <begin position="143"/>
        <end position="160"/>
    </location>
</feature>
<evidence type="ECO:0000256" key="1">
    <source>
        <dbReference type="SAM" id="Phobius"/>
    </source>
</evidence>
<feature type="transmembrane region" description="Helical" evidence="1">
    <location>
        <begin position="248"/>
        <end position="265"/>
    </location>
</feature>
<feature type="transmembrane region" description="Helical" evidence="1">
    <location>
        <begin position="197"/>
        <end position="214"/>
    </location>
</feature>
<comment type="caution">
    <text evidence="3">The sequence shown here is derived from an EMBL/GenBank/DDBJ whole genome shotgun (WGS) entry which is preliminary data.</text>
</comment>
<gene>
    <name evidence="3" type="ORF">TPSD3_09180</name>
</gene>
<keyword evidence="1" id="KW-1133">Transmembrane helix</keyword>
<keyword evidence="4" id="KW-1185">Reference proteome</keyword>
<evidence type="ECO:0000313" key="4">
    <source>
        <dbReference type="Proteomes" id="UP000194798"/>
    </source>
</evidence>
<name>A0A251XAG5_9GAMM</name>
<dbReference type="AlphaFoldDB" id="A0A251XAG5"/>
<accession>A0A251XAG5</accession>
<reference evidence="3 4" key="1">
    <citation type="submission" date="2016-12" db="EMBL/GenBank/DDBJ databases">
        <title>Thioflexothrix psekupsii D3 genome sequencing and assembly.</title>
        <authorList>
            <person name="Fomenkov A."/>
            <person name="Vincze T."/>
            <person name="Grabovich M."/>
            <person name="Anton B.P."/>
            <person name="Dubinina G."/>
            <person name="Orlova M."/>
            <person name="Belousova E."/>
            <person name="Roberts R.J."/>
        </authorList>
    </citation>
    <scope>NUCLEOTIDE SEQUENCE [LARGE SCALE GENOMIC DNA]</scope>
    <source>
        <strain evidence="3">D3</strain>
    </source>
</reference>
<proteinExistence type="predicted"/>
<feature type="transmembrane region" description="Helical" evidence="1">
    <location>
        <begin position="73"/>
        <end position="92"/>
    </location>
</feature>
<dbReference type="InterPro" id="IPR018677">
    <property type="entry name" value="DUF2157"/>
</dbReference>
<dbReference type="Proteomes" id="UP000194798">
    <property type="component" value="Unassembled WGS sequence"/>
</dbReference>
<feature type="transmembrane region" description="Helical" evidence="1">
    <location>
        <begin position="165"/>
        <end position="185"/>
    </location>
</feature>
<keyword evidence="1" id="KW-0812">Transmembrane</keyword>
<dbReference type="Pfam" id="PF09925">
    <property type="entry name" value="DUF2157"/>
    <property type="match status" value="1"/>
</dbReference>
<feature type="transmembrane region" description="Helical" evidence="1">
    <location>
        <begin position="41"/>
        <end position="61"/>
    </location>
</feature>
<evidence type="ECO:0000313" key="3">
    <source>
        <dbReference type="EMBL" id="OUD14683.1"/>
    </source>
</evidence>
<evidence type="ECO:0000259" key="2">
    <source>
        <dbReference type="Pfam" id="PF09925"/>
    </source>
</evidence>
<feature type="domain" description="DUF2157" evidence="2">
    <location>
        <begin position="12"/>
        <end position="112"/>
    </location>
</feature>
<keyword evidence="1" id="KW-0472">Membrane</keyword>
<feature type="transmembrane region" description="Helical" evidence="1">
    <location>
        <begin position="221"/>
        <end position="242"/>
    </location>
</feature>
<organism evidence="3 4">
    <name type="scientific">Thioflexithrix psekupsensis</name>
    <dbReference type="NCBI Taxonomy" id="1570016"/>
    <lineage>
        <taxon>Bacteria</taxon>
        <taxon>Pseudomonadati</taxon>
        <taxon>Pseudomonadota</taxon>
        <taxon>Gammaproteobacteria</taxon>
        <taxon>Thiotrichales</taxon>
        <taxon>Thioflexithrix</taxon>
    </lineage>
</organism>
<feature type="transmembrane region" description="Helical" evidence="1">
    <location>
        <begin position="270"/>
        <end position="287"/>
    </location>
</feature>
<dbReference type="EMBL" id="MSLT01000012">
    <property type="protein sequence ID" value="OUD14683.1"/>
    <property type="molecule type" value="Genomic_DNA"/>
</dbReference>
<protein>
    <recommendedName>
        <fullName evidence="2">DUF2157 domain-containing protein</fullName>
    </recommendedName>
</protein>
<feature type="transmembrane region" description="Helical" evidence="1">
    <location>
        <begin position="293"/>
        <end position="312"/>
    </location>
</feature>
<sequence>MRLSRQDFDWAVQQGLIQAEQAKLLWEAFQTRQPERSRFDFVNLAYYSGALLIIVAMAWLMTETWTSLGSTGLLGVALIYAFIFASLGYYFWFSQQLKVAGGLLFTLMVIMTPLVLYALFLIYYPELQDAHFYRAMRENSLDLWMTLGTIAVATVTLLFVRFPFLVAPIAFCLWYIMIQIIPDFLGKVEFSWGETQSISLFFGLLMILVAYLIDQRTKEDFAFWLYLFGTLGFWVSLTLMSSDSELEYFAYFMLNVILVIISVLLQRRIFIIFGAIGIFIYLGHLAYDLFEDLLFFPITLSAIGLLIIIMGVQYQRYRQHIEQLILASVPQSLRPLLPSERKEN</sequence>